<comment type="caution">
    <text evidence="3">The sequence shown here is derived from an EMBL/GenBank/DDBJ whole genome shotgun (WGS) entry which is preliminary data.</text>
</comment>
<feature type="compositionally biased region" description="Basic and acidic residues" evidence="2">
    <location>
        <begin position="308"/>
        <end position="318"/>
    </location>
</feature>
<accession>A0A9D1K046</accession>
<evidence type="ECO:0000256" key="1">
    <source>
        <dbReference type="SAM" id="Coils"/>
    </source>
</evidence>
<evidence type="ECO:0000256" key="2">
    <source>
        <dbReference type="SAM" id="MobiDB-lite"/>
    </source>
</evidence>
<feature type="coiled-coil region" evidence="1">
    <location>
        <begin position="178"/>
        <end position="212"/>
    </location>
</feature>
<feature type="region of interest" description="Disordered" evidence="2">
    <location>
        <begin position="64"/>
        <end position="167"/>
    </location>
</feature>
<evidence type="ECO:0000313" key="3">
    <source>
        <dbReference type="EMBL" id="HIS76925.1"/>
    </source>
</evidence>
<name>A0A9D1K046_9FIRM</name>
<organism evidence="3 4">
    <name type="scientific">Candidatus Merdivicinus excrementipullorum</name>
    <dbReference type="NCBI Taxonomy" id="2840867"/>
    <lineage>
        <taxon>Bacteria</taxon>
        <taxon>Bacillati</taxon>
        <taxon>Bacillota</taxon>
        <taxon>Clostridia</taxon>
        <taxon>Eubacteriales</taxon>
        <taxon>Oscillospiraceae</taxon>
        <taxon>Oscillospiraceae incertae sedis</taxon>
        <taxon>Candidatus Merdivicinus</taxon>
    </lineage>
</organism>
<feature type="region of interest" description="Disordered" evidence="2">
    <location>
        <begin position="297"/>
        <end position="318"/>
    </location>
</feature>
<dbReference type="EMBL" id="DVJP01000058">
    <property type="protein sequence ID" value="HIS76925.1"/>
    <property type="molecule type" value="Genomic_DNA"/>
</dbReference>
<keyword evidence="1" id="KW-0175">Coiled coil</keyword>
<reference evidence="3" key="1">
    <citation type="submission" date="2020-10" db="EMBL/GenBank/DDBJ databases">
        <authorList>
            <person name="Gilroy R."/>
        </authorList>
    </citation>
    <scope>NUCLEOTIDE SEQUENCE</scope>
    <source>
        <strain evidence="3">CHK199-13235</strain>
    </source>
</reference>
<gene>
    <name evidence="3" type="ORF">IAB51_08965</name>
</gene>
<protein>
    <submittedName>
        <fullName evidence="3">Uncharacterized protein</fullName>
    </submittedName>
</protein>
<sequence>MAQKRYILAHQDGQFLAINEGSHWIYVPDAGLATSFTQTKATNILQNMIKPKEREHWQLMPYAQPSAGQEQPPVDKLPEEEVPEPAAEKEAGPEKSASEPAPKAKRGRKKAAPAEPAPEEPKETAPQVSESKEKESAPAQPENKSAKSESRQKAKKKVVPAKAPHPVPAQAEEPYALVNEWMDKAAELKRQYETLLQRKKDLTEELRQVSAELCDLEHYIEFTSLNAAKGYRIYRRLRDCLIRRRKIKDELMCISIFLKAEPHNILNGNLYRQFNGLRTREYAPRVLGDLFQEWSRETGRKPGQLGPKKNEDQSQSKE</sequence>
<reference evidence="3" key="2">
    <citation type="journal article" date="2021" name="PeerJ">
        <title>Extensive microbial diversity within the chicken gut microbiome revealed by metagenomics and culture.</title>
        <authorList>
            <person name="Gilroy R."/>
            <person name="Ravi A."/>
            <person name="Getino M."/>
            <person name="Pursley I."/>
            <person name="Horton D.L."/>
            <person name="Alikhan N.F."/>
            <person name="Baker D."/>
            <person name="Gharbi K."/>
            <person name="Hall N."/>
            <person name="Watson M."/>
            <person name="Adriaenssens E.M."/>
            <person name="Foster-Nyarko E."/>
            <person name="Jarju S."/>
            <person name="Secka A."/>
            <person name="Antonio M."/>
            <person name="Oren A."/>
            <person name="Chaudhuri R.R."/>
            <person name="La Ragione R."/>
            <person name="Hildebrand F."/>
            <person name="Pallen M.J."/>
        </authorList>
    </citation>
    <scope>NUCLEOTIDE SEQUENCE</scope>
    <source>
        <strain evidence="3">CHK199-13235</strain>
    </source>
</reference>
<proteinExistence type="predicted"/>
<evidence type="ECO:0000313" key="4">
    <source>
        <dbReference type="Proteomes" id="UP000824002"/>
    </source>
</evidence>
<dbReference type="AlphaFoldDB" id="A0A9D1K046"/>
<feature type="compositionally biased region" description="Basic and acidic residues" evidence="2">
    <location>
        <begin position="86"/>
        <end position="97"/>
    </location>
</feature>
<dbReference type="Proteomes" id="UP000824002">
    <property type="component" value="Unassembled WGS sequence"/>
</dbReference>